<organism evidence="2 3">
    <name type="scientific">Symbiodinium pilosum</name>
    <name type="common">Dinoflagellate</name>
    <dbReference type="NCBI Taxonomy" id="2952"/>
    <lineage>
        <taxon>Eukaryota</taxon>
        <taxon>Sar</taxon>
        <taxon>Alveolata</taxon>
        <taxon>Dinophyceae</taxon>
        <taxon>Suessiales</taxon>
        <taxon>Symbiodiniaceae</taxon>
        <taxon>Symbiodinium</taxon>
    </lineage>
</organism>
<feature type="non-terminal residue" evidence="2">
    <location>
        <position position="1"/>
    </location>
</feature>
<accession>A0A812VRA6</accession>
<name>A0A812VRA6_SYMPI</name>
<keyword evidence="3" id="KW-1185">Reference proteome</keyword>
<sequence>TSSKVLLWTTLKARVPSERTTDVRYRRLCLLIESLALLTTICLLVFAWMLGFLIWIIKTKLVTGLVIVASMRAFTRPVHPTFDFASEGFGNLYFRGALPLPSQALAYSITSALVEAEVADGKGLQPDPRISKPLLVRLMGTADAEFLRNVQRCLEGRLAASE</sequence>
<keyword evidence="1" id="KW-0812">Transmembrane</keyword>
<dbReference type="OrthoDB" id="10543208at2759"/>
<comment type="caution">
    <text evidence="2">The sequence shown here is derived from an EMBL/GenBank/DDBJ whole genome shotgun (WGS) entry which is preliminary data.</text>
</comment>
<dbReference type="AlphaFoldDB" id="A0A812VRA6"/>
<dbReference type="Proteomes" id="UP000649617">
    <property type="component" value="Unassembled WGS sequence"/>
</dbReference>
<protein>
    <submittedName>
        <fullName evidence="2">Uncharacterized protein</fullName>
    </submittedName>
</protein>
<reference evidence="2" key="1">
    <citation type="submission" date="2021-02" db="EMBL/GenBank/DDBJ databases">
        <authorList>
            <person name="Dougan E. K."/>
            <person name="Rhodes N."/>
            <person name="Thang M."/>
            <person name="Chan C."/>
        </authorList>
    </citation>
    <scope>NUCLEOTIDE SEQUENCE</scope>
</reference>
<gene>
    <name evidence="2" type="ORF">SPIL2461_LOCUS17334</name>
</gene>
<feature type="transmembrane region" description="Helical" evidence="1">
    <location>
        <begin position="35"/>
        <end position="57"/>
    </location>
</feature>
<dbReference type="EMBL" id="CAJNIZ010043105">
    <property type="protein sequence ID" value="CAE7649888.1"/>
    <property type="molecule type" value="Genomic_DNA"/>
</dbReference>
<evidence type="ECO:0000313" key="3">
    <source>
        <dbReference type="Proteomes" id="UP000649617"/>
    </source>
</evidence>
<evidence type="ECO:0000313" key="2">
    <source>
        <dbReference type="EMBL" id="CAE7649888.1"/>
    </source>
</evidence>
<keyword evidence="1" id="KW-0472">Membrane</keyword>
<proteinExistence type="predicted"/>
<keyword evidence="1" id="KW-1133">Transmembrane helix</keyword>
<evidence type="ECO:0000256" key="1">
    <source>
        <dbReference type="SAM" id="Phobius"/>
    </source>
</evidence>